<name>A0A835Y6H1_9CHLO</name>
<dbReference type="GO" id="GO:0016020">
    <property type="term" value="C:membrane"/>
    <property type="evidence" value="ECO:0007669"/>
    <property type="project" value="TreeGrafter"/>
</dbReference>
<protein>
    <submittedName>
        <fullName evidence="3">Uncharacterized protein</fullName>
    </submittedName>
</protein>
<feature type="compositionally biased region" description="Polar residues" evidence="2">
    <location>
        <begin position="876"/>
        <end position="885"/>
    </location>
</feature>
<dbReference type="GO" id="GO:0005882">
    <property type="term" value="C:intermediate filament"/>
    <property type="evidence" value="ECO:0007669"/>
    <property type="project" value="TreeGrafter"/>
</dbReference>
<evidence type="ECO:0000313" key="4">
    <source>
        <dbReference type="Proteomes" id="UP000612055"/>
    </source>
</evidence>
<dbReference type="GO" id="GO:0008307">
    <property type="term" value="F:structural constituent of muscle"/>
    <property type="evidence" value="ECO:0007669"/>
    <property type="project" value="TreeGrafter"/>
</dbReference>
<dbReference type="PANTHER" id="PTHR23169">
    <property type="entry name" value="ENVOPLAKIN"/>
    <property type="match status" value="1"/>
</dbReference>
<dbReference type="GO" id="GO:0005925">
    <property type="term" value="C:focal adhesion"/>
    <property type="evidence" value="ECO:0007669"/>
    <property type="project" value="TreeGrafter"/>
</dbReference>
<keyword evidence="1" id="KW-0175">Coiled coil</keyword>
<feature type="compositionally biased region" description="Low complexity" evidence="2">
    <location>
        <begin position="690"/>
        <end position="705"/>
    </location>
</feature>
<comment type="caution">
    <text evidence="3">The sequence shown here is derived from an EMBL/GenBank/DDBJ whole genome shotgun (WGS) entry which is preliminary data.</text>
</comment>
<dbReference type="SUPFAM" id="SSF57997">
    <property type="entry name" value="Tropomyosin"/>
    <property type="match status" value="1"/>
</dbReference>
<feature type="region of interest" description="Disordered" evidence="2">
    <location>
        <begin position="1179"/>
        <end position="1402"/>
    </location>
</feature>
<dbReference type="GO" id="GO:0045104">
    <property type="term" value="P:intermediate filament cytoskeleton organization"/>
    <property type="evidence" value="ECO:0007669"/>
    <property type="project" value="InterPro"/>
</dbReference>
<feature type="region of interest" description="Disordered" evidence="2">
    <location>
        <begin position="71"/>
        <end position="100"/>
    </location>
</feature>
<keyword evidence="4" id="KW-1185">Reference proteome</keyword>
<feature type="compositionally biased region" description="Gly residues" evidence="2">
    <location>
        <begin position="1315"/>
        <end position="1335"/>
    </location>
</feature>
<organism evidence="3 4">
    <name type="scientific">Edaphochlamys debaryana</name>
    <dbReference type="NCBI Taxonomy" id="47281"/>
    <lineage>
        <taxon>Eukaryota</taxon>
        <taxon>Viridiplantae</taxon>
        <taxon>Chlorophyta</taxon>
        <taxon>core chlorophytes</taxon>
        <taxon>Chlorophyceae</taxon>
        <taxon>CS clade</taxon>
        <taxon>Chlamydomonadales</taxon>
        <taxon>Chlamydomonadales incertae sedis</taxon>
        <taxon>Edaphochlamys</taxon>
    </lineage>
</organism>
<dbReference type="GO" id="GO:0031581">
    <property type="term" value="P:hemidesmosome assembly"/>
    <property type="evidence" value="ECO:0007669"/>
    <property type="project" value="TreeGrafter"/>
</dbReference>
<dbReference type="GO" id="GO:0030056">
    <property type="term" value="C:hemidesmosome"/>
    <property type="evidence" value="ECO:0007669"/>
    <property type="project" value="TreeGrafter"/>
</dbReference>
<feature type="compositionally biased region" description="Low complexity" evidence="2">
    <location>
        <begin position="1484"/>
        <end position="1507"/>
    </location>
</feature>
<feature type="region of interest" description="Disordered" evidence="2">
    <location>
        <begin position="939"/>
        <end position="969"/>
    </location>
</feature>
<feature type="compositionally biased region" description="Gly residues" evidence="2">
    <location>
        <begin position="405"/>
        <end position="415"/>
    </location>
</feature>
<feature type="compositionally biased region" description="Low complexity" evidence="2">
    <location>
        <begin position="85"/>
        <end position="100"/>
    </location>
</feature>
<feature type="region of interest" description="Disordered" evidence="2">
    <location>
        <begin position="1008"/>
        <end position="1118"/>
    </location>
</feature>
<feature type="compositionally biased region" description="Low complexity" evidence="2">
    <location>
        <begin position="379"/>
        <end position="391"/>
    </location>
</feature>
<dbReference type="GO" id="GO:0030506">
    <property type="term" value="F:ankyrin binding"/>
    <property type="evidence" value="ECO:0007669"/>
    <property type="project" value="TreeGrafter"/>
</dbReference>
<proteinExistence type="predicted"/>
<feature type="compositionally biased region" description="Basic and acidic residues" evidence="2">
    <location>
        <begin position="811"/>
        <end position="821"/>
    </location>
</feature>
<reference evidence="3" key="1">
    <citation type="journal article" date="2020" name="bioRxiv">
        <title>Comparative genomics of Chlamydomonas.</title>
        <authorList>
            <person name="Craig R.J."/>
            <person name="Hasan A.R."/>
            <person name="Ness R.W."/>
            <person name="Keightley P.D."/>
        </authorList>
    </citation>
    <scope>NUCLEOTIDE SEQUENCE</scope>
    <source>
        <strain evidence="3">CCAP 11/70</strain>
    </source>
</reference>
<feature type="compositionally biased region" description="Pro residues" evidence="2">
    <location>
        <begin position="462"/>
        <end position="471"/>
    </location>
</feature>
<feature type="region of interest" description="Disordered" evidence="2">
    <location>
        <begin position="750"/>
        <end position="906"/>
    </location>
</feature>
<sequence length="1531" mass="157759">MEQVETTTKELHATSERLRSVEAQRIASVREAESLRAQTAQLEAMTRDLQQNLRQREEELEAAQFQAHEAQAERVSAQQSLERLQASSAQAEERAQAATAGLDEAKAEAAKAHGLAERHQQVVAKLTADNLVFLMQLKKAEADLANANQERQQLRLAAEQQRGPWFDQVRAGVEERVKQAMQRSQELEGRLERREAEHARQLQALEASRAELERQLASTQAQVEELQAELAAATDSQNRANGRCTAAEATAGELRQRLDDLAAENRVLQESVRAMRQECTERWVTEQAAVGRVSGLEEHIGQLEGALEAAASQAASLQRQVDTQLVINRQLMAKKEEVEWQLMAAMAKVDGGVADGPVPLNLRVSGLLQVGGKEGARGAGAAPGASSAGPSLSQLQVEHVPQGSAGMGSGAGGAWAAGASGPPGGQRATGTEASRGHGATSANGPEPASRTGSMSRASPAPSLAPPQPAPAPAVSAAPVPTAFKASSAEAGPHASAGGASSVALTREPTLAGSVSGALHAPATTAAPEEASRAVSAGLRASQEAPSAQTRAPPAESRGASTDVPSGLRLEPGPVAGPLRGIRVGPASTQGPGSETQGRWMSVEALEGASTVFSSPPSSVAISTEPGSPFADELRAPSTASSRPRTAEPAAASAPAPAPAPVPAPAPAPPAARPFTIRTVSQPPPPGVGRGAAPASAHATPSATPPLDAIVERRGSLHDGGDVWMAGFASSSSDDSDIFFAAGIAVEHGLGGSSVAQQRRPPPQREVLDRLQQELQDHLHSDAAGAPADRAPAAAASGAERAAMAAPPPADPTRDTDADVIHVRAAMPRPSASSGIRISVGHPRAPASPPSASPSPAPAPAPAHVPAPAPALAPAATSTTSYTMRTAPSPYAQPTRPSPAAASRPANTMKPTADALFMGGDAGAGVFSIMRRDPRTIRHRASPEHPAFNAVRVSAPSSPAPSVDTQRQEQQALQHHLQQQLQQQQQQQVALQQREEALRQHELQVQQQEQQLRQERARQQHEEEEGRQRAAQQQADQRRQEEARRQEEERRWHQQRQQAAAAAVGAAASSPTAPIPSTGQAQPAAAASAASTPASTSTSRPDATNATTTAADASAAQALAHPQAGPPYFATGGPVTGEAAVAMDRWARASGGGGALVLGHSSTGPHSVVLLATPSMRATQQPSQLQTQAADSQAALRKSSDISVPQLQPQYQPYQAPYDPMPLPFSPARAPGRVTVPRSPSSPVHPASMVAPARSSAPGMSPLFAVSSPRPDSPAGAPAPTRQRVSFHGLSRPGDAASDDARPAANGHSAAYAPGNSGGAQGTGEAGGGQGAGPSGGQSLSSSAWQQPSSNQPSKANSIKSVRFSDQGMAAEAPAASAVSQQPQAARDGATSESASRAAQWVTTSLPMMEDGQQGRRPFLRTITPYERPEASPIEEQVASALPLAPAPEPYHGPRQPRPAMPMPFHGHPAYSSVVYVGSRPADSAGPATAAQALAAGAQGQATAGLDAPDATPSRRYNASVAVTAVPSAASS</sequence>
<feature type="compositionally biased region" description="Low complexity" evidence="2">
    <location>
        <begin position="1336"/>
        <end position="1353"/>
    </location>
</feature>
<dbReference type="PANTHER" id="PTHR23169:SF20">
    <property type="entry name" value="PLECTIN"/>
    <property type="match status" value="1"/>
</dbReference>
<feature type="compositionally biased region" description="Low complexity" evidence="2">
    <location>
        <begin position="1369"/>
        <end position="1385"/>
    </location>
</feature>
<dbReference type="GO" id="GO:0005200">
    <property type="term" value="F:structural constituent of cytoskeleton"/>
    <property type="evidence" value="ECO:0007669"/>
    <property type="project" value="TreeGrafter"/>
</dbReference>
<dbReference type="EMBL" id="JAEHOE010000016">
    <property type="protein sequence ID" value="KAG2496906.1"/>
    <property type="molecule type" value="Genomic_DNA"/>
</dbReference>
<feature type="region of interest" description="Disordered" evidence="2">
    <location>
        <begin position="1480"/>
        <end position="1516"/>
    </location>
</feature>
<feature type="compositionally biased region" description="Low complexity" evidence="2">
    <location>
        <begin position="781"/>
        <end position="804"/>
    </location>
</feature>
<dbReference type="GO" id="GO:0042060">
    <property type="term" value="P:wound healing"/>
    <property type="evidence" value="ECO:0007669"/>
    <property type="project" value="TreeGrafter"/>
</dbReference>
<accession>A0A835Y6H1</accession>
<dbReference type="InterPro" id="IPR043197">
    <property type="entry name" value="Plakin"/>
</dbReference>
<feature type="region of interest" description="Disordered" evidence="2">
    <location>
        <begin position="373"/>
        <end position="476"/>
    </location>
</feature>
<feature type="compositionally biased region" description="Pro residues" evidence="2">
    <location>
        <begin position="845"/>
        <end position="870"/>
    </location>
</feature>
<feature type="compositionally biased region" description="Polar residues" evidence="2">
    <location>
        <begin position="611"/>
        <end position="625"/>
    </location>
</feature>
<feature type="compositionally biased region" description="Basic and acidic residues" evidence="2">
    <location>
        <begin position="1011"/>
        <end position="1027"/>
    </location>
</feature>
<feature type="compositionally biased region" description="Low complexity" evidence="2">
    <location>
        <begin position="1204"/>
        <end position="1217"/>
    </location>
</feature>
<feature type="compositionally biased region" description="Low complexity" evidence="2">
    <location>
        <begin position="949"/>
        <end position="969"/>
    </location>
</feature>
<feature type="compositionally biased region" description="Low complexity" evidence="2">
    <location>
        <begin position="1054"/>
        <end position="1118"/>
    </location>
</feature>
<evidence type="ECO:0000313" key="3">
    <source>
        <dbReference type="EMBL" id="KAG2496906.1"/>
    </source>
</evidence>
<evidence type="ECO:0000256" key="1">
    <source>
        <dbReference type="SAM" id="Coils"/>
    </source>
</evidence>
<feature type="compositionally biased region" description="Basic and acidic residues" evidence="2">
    <location>
        <begin position="1035"/>
        <end position="1051"/>
    </location>
</feature>
<feature type="compositionally biased region" description="Low complexity" evidence="2">
    <location>
        <begin position="893"/>
        <end position="905"/>
    </location>
</feature>
<feature type="compositionally biased region" description="Polar residues" evidence="2">
    <location>
        <begin position="1179"/>
        <end position="1190"/>
    </location>
</feature>
<dbReference type="GO" id="GO:0045296">
    <property type="term" value="F:cadherin binding"/>
    <property type="evidence" value="ECO:0007669"/>
    <property type="project" value="TreeGrafter"/>
</dbReference>
<dbReference type="GO" id="GO:0048471">
    <property type="term" value="C:perinuclear region of cytoplasm"/>
    <property type="evidence" value="ECO:0007669"/>
    <property type="project" value="TreeGrafter"/>
</dbReference>
<dbReference type="Proteomes" id="UP000612055">
    <property type="component" value="Unassembled WGS sequence"/>
</dbReference>
<feature type="compositionally biased region" description="Polar residues" evidence="2">
    <location>
        <begin position="1390"/>
        <end position="1402"/>
    </location>
</feature>
<feature type="coiled-coil region" evidence="1">
    <location>
        <begin position="137"/>
        <end position="320"/>
    </location>
</feature>
<feature type="compositionally biased region" description="Polar residues" evidence="2">
    <location>
        <begin position="586"/>
        <end position="596"/>
    </location>
</feature>
<feature type="compositionally biased region" description="Basic and acidic residues" evidence="2">
    <location>
        <begin position="765"/>
        <end position="780"/>
    </location>
</feature>
<gene>
    <name evidence="3" type="ORF">HYH03_004912</name>
</gene>
<feature type="region of interest" description="Disordered" evidence="2">
    <location>
        <begin position="611"/>
        <end position="710"/>
    </location>
</feature>
<feature type="compositionally biased region" description="Pro residues" evidence="2">
    <location>
        <begin position="655"/>
        <end position="671"/>
    </location>
</feature>
<feature type="region of interest" description="Disordered" evidence="2">
    <location>
        <begin position="520"/>
        <end position="596"/>
    </location>
</feature>
<feature type="compositionally biased region" description="Low complexity" evidence="2">
    <location>
        <begin position="639"/>
        <end position="654"/>
    </location>
</feature>
<evidence type="ECO:0000256" key="2">
    <source>
        <dbReference type="SAM" id="MobiDB-lite"/>
    </source>
</evidence>
<dbReference type="OrthoDB" id="568337at2759"/>